<accession>A0ACB8EC65</accession>
<keyword evidence="2" id="KW-1185">Reference proteome</keyword>
<organism evidence="1 2">
    <name type="scientific">Sphaerodactylus townsendi</name>
    <dbReference type="NCBI Taxonomy" id="933632"/>
    <lineage>
        <taxon>Eukaryota</taxon>
        <taxon>Metazoa</taxon>
        <taxon>Chordata</taxon>
        <taxon>Craniata</taxon>
        <taxon>Vertebrata</taxon>
        <taxon>Euteleostomi</taxon>
        <taxon>Lepidosauria</taxon>
        <taxon>Squamata</taxon>
        <taxon>Bifurcata</taxon>
        <taxon>Gekkota</taxon>
        <taxon>Sphaerodactylidae</taxon>
        <taxon>Sphaerodactylus</taxon>
    </lineage>
</organism>
<name>A0ACB8EC65_9SAUR</name>
<dbReference type="EMBL" id="CM037629">
    <property type="protein sequence ID" value="KAH7990107.1"/>
    <property type="molecule type" value="Genomic_DNA"/>
</dbReference>
<sequence length="176" mass="20289">MLFPTILTLFLSLAEWCYASQLCHNPGCRDPRNWFVVNKECGGKTQSPINIVTNKVETDWNLTPFKFENYQNVQENKWILKNTGHSVQVDLDESAKISSGGLETTYRAVQFHFHWGSNHSHETAPGSEHTIDGERYAMELHIVHIKDQHKDIEKPFQQRSGRDRFFIQTGEGEQGL</sequence>
<protein>
    <submittedName>
        <fullName evidence="1">Uncharacterized protein</fullName>
    </submittedName>
</protein>
<proteinExistence type="predicted"/>
<comment type="caution">
    <text evidence="1">The sequence shown here is derived from an EMBL/GenBank/DDBJ whole genome shotgun (WGS) entry which is preliminary data.</text>
</comment>
<evidence type="ECO:0000313" key="2">
    <source>
        <dbReference type="Proteomes" id="UP000827872"/>
    </source>
</evidence>
<gene>
    <name evidence="1" type="ORF">K3G42_002631</name>
</gene>
<dbReference type="Proteomes" id="UP000827872">
    <property type="component" value="Linkage Group LG16"/>
</dbReference>
<evidence type="ECO:0000313" key="1">
    <source>
        <dbReference type="EMBL" id="KAH7990107.1"/>
    </source>
</evidence>
<reference evidence="1" key="1">
    <citation type="submission" date="2021-08" db="EMBL/GenBank/DDBJ databases">
        <title>The first chromosome-level gecko genome reveals the dynamic sex chromosomes of Neotropical dwarf geckos (Sphaerodactylidae: Sphaerodactylus).</title>
        <authorList>
            <person name="Pinto B.J."/>
            <person name="Keating S.E."/>
            <person name="Gamble T."/>
        </authorList>
    </citation>
    <scope>NUCLEOTIDE SEQUENCE</scope>
    <source>
        <strain evidence="1">TG3544</strain>
    </source>
</reference>